<dbReference type="InterPro" id="IPR023214">
    <property type="entry name" value="HAD_sf"/>
</dbReference>
<reference evidence="1 2" key="1">
    <citation type="submission" date="2021-11" db="EMBL/GenBank/DDBJ databases">
        <title>Genome sequence.</title>
        <authorList>
            <person name="Sun Q."/>
        </authorList>
    </citation>
    <scope>NUCLEOTIDE SEQUENCE [LARGE SCALE GENOMIC DNA]</scope>
    <source>
        <strain evidence="1 2">KCTC 12005</strain>
    </source>
</reference>
<organism evidence="1 2">
    <name type="scientific">Comamonas koreensis</name>
    <dbReference type="NCBI Taxonomy" id="160825"/>
    <lineage>
        <taxon>Bacteria</taxon>
        <taxon>Pseudomonadati</taxon>
        <taxon>Pseudomonadota</taxon>
        <taxon>Betaproteobacteria</taxon>
        <taxon>Burkholderiales</taxon>
        <taxon>Comamonadaceae</taxon>
        <taxon>Comamonas</taxon>
    </lineage>
</organism>
<protein>
    <submittedName>
        <fullName evidence="1">DUF705 domain-containing protein</fullName>
    </submittedName>
</protein>
<dbReference type="Proteomes" id="UP001199260">
    <property type="component" value="Unassembled WGS sequence"/>
</dbReference>
<dbReference type="EMBL" id="JAJNCT010000010">
    <property type="protein sequence ID" value="MCD2166046.1"/>
    <property type="molecule type" value="Genomic_DNA"/>
</dbReference>
<sequence>MLAPSTLGCLKNMQKKIVFIDVDDTLVRTVGSKRIPMPSVLEQVRRLHLEGAVLYLWSSGGADYCRHTANELGIAQFFSGFLPKPTTYLDDQPVQDWRDCRHFYPMQASEA</sequence>
<name>A0AAW4XXB1_9BURK</name>
<dbReference type="Pfam" id="PF05152">
    <property type="entry name" value="DUF705"/>
    <property type="match status" value="1"/>
</dbReference>
<dbReference type="InterPro" id="IPR007827">
    <property type="entry name" value="DUF705"/>
</dbReference>
<dbReference type="SUPFAM" id="SSF56784">
    <property type="entry name" value="HAD-like"/>
    <property type="match status" value="1"/>
</dbReference>
<evidence type="ECO:0000313" key="2">
    <source>
        <dbReference type="Proteomes" id="UP001199260"/>
    </source>
</evidence>
<dbReference type="AlphaFoldDB" id="A0AAW4XXB1"/>
<keyword evidence="2" id="KW-1185">Reference proteome</keyword>
<proteinExistence type="predicted"/>
<dbReference type="RefSeq" id="WP_230775438.1">
    <property type="nucleotide sequence ID" value="NZ_JAJNCT010000010.1"/>
</dbReference>
<accession>A0AAW4XXB1</accession>
<dbReference type="Gene3D" id="3.40.50.1000">
    <property type="entry name" value="HAD superfamily/HAD-like"/>
    <property type="match status" value="1"/>
</dbReference>
<gene>
    <name evidence="1" type="ORF">LPW39_12975</name>
</gene>
<dbReference type="InterPro" id="IPR036412">
    <property type="entry name" value="HAD-like_sf"/>
</dbReference>
<comment type="caution">
    <text evidence="1">The sequence shown here is derived from an EMBL/GenBank/DDBJ whole genome shotgun (WGS) entry which is preliminary data.</text>
</comment>
<evidence type="ECO:0000313" key="1">
    <source>
        <dbReference type="EMBL" id="MCD2166046.1"/>
    </source>
</evidence>